<dbReference type="InterPro" id="IPR011335">
    <property type="entry name" value="Restrct_endonuc-II-like"/>
</dbReference>
<evidence type="ECO:0000313" key="2">
    <source>
        <dbReference type="EMBL" id="GHD56957.1"/>
    </source>
</evidence>
<sequence length="122" mass="13501">MRSSEGADGGADILAGNGPMGFGQQCICVEVKSESGPIDRPTVDKLLGAMTKFNANQGLFVSWSGFKPNVQKDLASSFFRLRLWGRNELLEQLFVHYDKLQDELKAELPLKRIWTVSVPDEG</sequence>
<gene>
    <name evidence="2" type="ORF">GCM10007350_04920</name>
</gene>
<name>A0ABQ3GWK8_9NEIS</name>
<dbReference type="SUPFAM" id="SSF52980">
    <property type="entry name" value="Restriction endonuclease-like"/>
    <property type="match status" value="1"/>
</dbReference>
<proteinExistence type="predicted"/>
<accession>A0ABQ3GWK8</accession>
<comment type="caution">
    <text evidence="2">The sequence shown here is derived from an EMBL/GenBank/DDBJ whole genome shotgun (WGS) entry which is preliminary data.</text>
</comment>
<dbReference type="EMBL" id="BMYO01000001">
    <property type="protein sequence ID" value="GHD56957.1"/>
    <property type="molecule type" value="Genomic_DNA"/>
</dbReference>
<dbReference type="InterPro" id="IPR007560">
    <property type="entry name" value="Restrct_endonuc_IV_Mrr"/>
</dbReference>
<feature type="domain" description="Restriction endonuclease type IV Mrr" evidence="1">
    <location>
        <begin position="4"/>
        <end position="91"/>
    </location>
</feature>
<reference evidence="3" key="1">
    <citation type="journal article" date="2019" name="Int. J. Syst. Evol. Microbiol.">
        <title>The Global Catalogue of Microorganisms (GCM) 10K type strain sequencing project: providing services to taxonomists for standard genome sequencing and annotation.</title>
        <authorList>
            <consortium name="The Broad Institute Genomics Platform"/>
            <consortium name="The Broad Institute Genome Sequencing Center for Infectious Disease"/>
            <person name="Wu L."/>
            <person name="Ma J."/>
        </authorList>
    </citation>
    <scope>NUCLEOTIDE SEQUENCE [LARGE SCALE GENOMIC DNA]</scope>
    <source>
        <strain evidence="3">KCTC 23701</strain>
    </source>
</reference>
<evidence type="ECO:0000313" key="3">
    <source>
        <dbReference type="Proteomes" id="UP000604737"/>
    </source>
</evidence>
<organism evidence="2 3">
    <name type="scientific">Jeongeupia chitinilytica</name>
    <dbReference type="NCBI Taxonomy" id="1041641"/>
    <lineage>
        <taxon>Bacteria</taxon>
        <taxon>Pseudomonadati</taxon>
        <taxon>Pseudomonadota</taxon>
        <taxon>Betaproteobacteria</taxon>
        <taxon>Neisseriales</taxon>
        <taxon>Chitinibacteraceae</taxon>
        <taxon>Jeongeupia</taxon>
    </lineage>
</organism>
<dbReference type="Gene3D" id="3.40.1350.10">
    <property type="match status" value="1"/>
</dbReference>
<dbReference type="InterPro" id="IPR011856">
    <property type="entry name" value="tRNA_endonuc-like_dom_sf"/>
</dbReference>
<dbReference type="Proteomes" id="UP000604737">
    <property type="component" value="Unassembled WGS sequence"/>
</dbReference>
<keyword evidence="3" id="KW-1185">Reference proteome</keyword>
<protein>
    <recommendedName>
        <fullName evidence="1">Restriction endonuclease type IV Mrr domain-containing protein</fullName>
    </recommendedName>
</protein>
<dbReference type="Pfam" id="PF04471">
    <property type="entry name" value="Mrr_cat"/>
    <property type="match status" value="1"/>
</dbReference>
<evidence type="ECO:0000259" key="1">
    <source>
        <dbReference type="Pfam" id="PF04471"/>
    </source>
</evidence>